<protein>
    <submittedName>
        <fullName evidence="2 3">Uncharacterized protein</fullName>
    </submittedName>
</protein>
<evidence type="ECO:0000313" key="2">
    <source>
        <dbReference type="EMBL" id="PNT68850.1"/>
    </source>
</evidence>
<dbReference type="Gramene" id="PNT68850">
    <property type="protein sequence ID" value="PNT68850"/>
    <property type="gene ID" value="BRADI_3g46225v3"/>
</dbReference>
<dbReference type="Proteomes" id="UP000008810">
    <property type="component" value="Chromosome 3"/>
</dbReference>
<reference evidence="2 3" key="1">
    <citation type="journal article" date="2010" name="Nature">
        <title>Genome sequencing and analysis of the model grass Brachypodium distachyon.</title>
        <authorList>
            <consortium name="International Brachypodium Initiative"/>
        </authorList>
    </citation>
    <scope>NUCLEOTIDE SEQUENCE [LARGE SCALE GENOMIC DNA]</scope>
    <source>
        <strain evidence="2 3">Bd21</strain>
    </source>
</reference>
<evidence type="ECO:0000256" key="1">
    <source>
        <dbReference type="SAM" id="MobiDB-lite"/>
    </source>
</evidence>
<reference evidence="3" key="3">
    <citation type="submission" date="2018-08" db="UniProtKB">
        <authorList>
            <consortium name="EnsemblPlants"/>
        </authorList>
    </citation>
    <scope>IDENTIFICATION</scope>
    <source>
        <strain evidence="3">cv. Bd21</strain>
    </source>
</reference>
<proteinExistence type="predicted"/>
<evidence type="ECO:0000313" key="4">
    <source>
        <dbReference type="Proteomes" id="UP000008810"/>
    </source>
</evidence>
<dbReference type="InParanoid" id="A0A2K2D3K3"/>
<name>A0A2K2D3K3_BRADI</name>
<keyword evidence="4" id="KW-1185">Reference proteome</keyword>
<accession>A0A2K2D3K3</accession>
<feature type="compositionally biased region" description="Low complexity" evidence="1">
    <location>
        <begin position="1"/>
        <end position="52"/>
    </location>
</feature>
<dbReference type="AlphaFoldDB" id="A0A2K2D3K3"/>
<evidence type="ECO:0000313" key="3">
    <source>
        <dbReference type="EnsemblPlants" id="PNT68850"/>
    </source>
</evidence>
<reference evidence="2" key="2">
    <citation type="submission" date="2017-06" db="EMBL/GenBank/DDBJ databases">
        <title>WGS assembly of Brachypodium distachyon.</title>
        <authorList>
            <consortium name="The International Brachypodium Initiative"/>
            <person name="Lucas S."/>
            <person name="Harmon-Smith M."/>
            <person name="Lail K."/>
            <person name="Tice H."/>
            <person name="Grimwood J."/>
            <person name="Bruce D."/>
            <person name="Barry K."/>
            <person name="Shu S."/>
            <person name="Lindquist E."/>
            <person name="Wang M."/>
            <person name="Pitluck S."/>
            <person name="Vogel J.P."/>
            <person name="Garvin D.F."/>
            <person name="Mockler T.C."/>
            <person name="Schmutz J."/>
            <person name="Rokhsar D."/>
            <person name="Bevan M.W."/>
        </authorList>
    </citation>
    <scope>NUCLEOTIDE SEQUENCE</scope>
    <source>
        <strain evidence="2">Bd21</strain>
    </source>
</reference>
<gene>
    <name evidence="2" type="ORF">BRADI_3g46225v3</name>
</gene>
<dbReference type="EMBL" id="CM000882">
    <property type="protein sequence ID" value="PNT68850.1"/>
    <property type="molecule type" value="Genomic_DNA"/>
</dbReference>
<sequence>MAPACSSPSRAGAAGRALLSRRPGPRSPGAPGACRGSSAAPHAAALAGPGCLSPAGRRSHWRRSRRRRCCLAGGIPASGT</sequence>
<dbReference type="EnsemblPlants" id="PNT68850">
    <property type="protein sequence ID" value="PNT68850"/>
    <property type="gene ID" value="BRADI_3g46225v3"/>
</dbReference>
<feature type="region of interest" description="Disordered" evidence="1">
    <location>
        <begin position="1"/>
        <end position="59"/>
    </location>
</feature>
<organism evidence="2">
    <name type="scientific">Brachypodium distachyon</name>
    <name type="common">Purple false brome</name>
    <name type="synonym">Trachynia distachya</name>
    <dbReference type="NCBI Taxonomy" id="15368"/>
    <lineage>
        <taxon>Eukaryota</taxon>
        <taxon>Viridiplantae</taxon>
        <taxon>Streptophyta</taxon>
        <taxon>Embryophyta</taxon>
        <taxon>Tracheophyta</taxon>
        <taxon>Spermatophyta</taxon>
        <taxon>Magnoliopsida</taxon>
        <taxon>Liliopsida</taxon>
        <taxon>Poales</taxon>
        <taxon>Poaceae</taxon>
        <taxon>BOP clade</taxon>
        <taxon>Pooideae</taxon>
        <taxon>Stipodae</taxon>
        <taxon>Brachypodieae</taxon>
        <taxon>Brachypodium</taxon>
    </lineage>
</organism>